<keyword evidence="3" id="KW-1185">Reference proteome</keyword>
<sequence>MAAQQDAAVIWPLDQVKEYSNDWLTRISQIESDGVLDRPALKAMIIEIGLSPYFRSALSHGYQGRLNSEEVPKLFRQLWALFKNNQEDLVDSQWKELKIVLLGPSAMPKQNIEPSGPPTSQSDSSTIPPGEIQKPHVLSKTVLATKDAQEVTKKTGGEDVMHVDPPAHSKASRTEENPDPESEKQIEKGKQKATGEKFHGALKKSETHSFKVSVVIPPGRSDTRKPNPGPASKSAECGDAKWTKSSTIGDTKGKANEKTQED</sequence>
<name>A0A9P6E8Y9_9AGAR</name>
<gene>
    <name evidence="2" type="ORF">CPB83DRAFT_886103</name>
</gene>
<comment type="caution">
    <text evidence="2">The sequence shown here is derived from an EMBL/GenBank/DDBJ whole genome shotgun (WGS) entry which is preliminary data.</text>
</comment>
<feature type="compositionally biased region" description="Basic and acidic residues" evidence="1">
    <location>
        <begin position="147"/>
        <end position="209"/>
    </location>
</feature>
<reference evidence="2" key="1">
    <citation type="submission" date="2020-11" db="EMBL/GenBank/DDBJ databases">
        <authorList>
            <consortium name="DOE Joint Genome Institute"/>
            <person name="Ahrendt S."/>
            <person name="Riley R."/>
            <person name="Andreopoulos W."/>
            <person name="Labutti K."/>
            <person name="Pangilinan J."/>
            <person name="Ruiz-Duenas F.J."/>
            <person name="Barrasa J.M."/>
            <person name="Sanchez-Garcia M."/>
            <person name="Camarero S."/>
            <person name="Miyauchi S."/>
            <person name="Serrano A."/>
            <person name="Linde D."/>
            <person name="Babiker R."/>
            <person name="Drula E."/>
            <person name="Ayuso-Fernandez I."/>
            <person name="Pacheco R."/>
            <person name="Padilla G."/>
            <person name="Ferreira P."/>
            <person name="Barriuso J."/>
            <person name="Kellner H."/>
            <person name="Castanera R."/>
            <person name="Alfaro M."/>
            <person name="Ramirez L."/>
            <person name="Pisabarro A.G."/>
            <person name="Kuo A."/>
            <person name="Tritt A."/>
            <person name="Lipzen A."/>
            <person name="He G."/>
            <person name="Yan M."/>
            <person name="Ng V."/>
            <person name="Cullen D."/>
            <person name="Martin F."/>
            <person name="Rosso M.-N."/>
            <person name="Henrissat B."/>
            <person name="Hibbett D."/>
            <person name="Martinez A.T."/>
            <person name="Grigoriev I.V."/>
        </authorList>
    </citation>
    <scope>NUCLEOTIDE SEQUENCE</scope>
    <source>
        <strain evidence="2">CBS 506.95</strain>
    </source>
</reference>
<accession>A0A9P6E8Y9</accession>
<proteinExistence type="predicted"/>
<feature type="compositionally biased region" description="Basic and acidic residues" evidence="1">
    <location>
        <begin position="251"/>
        <end position="262"/>
    </location>
</feature>
<evidence type="ECO:0000313" key="3">
    <source>
        <dbReference type="Proteomes" id="UP000807306"/>
    </source>
</evidence>
<protein>
    <submittedName>
        <fullName evidence="2">Uncharacterized protein</fullName>
    </submittedName>
</protein>
<evidence type="ECO:0000313" key="2">
    <source>
        <dbReference type="EMBL" id="KAF9524637.1"/>
    </source>
</evidence>
<feature type="compositionally biased region" description="Polar residues" evidence="1">
    <location>
        <begin position="118"/>
        <end position="127"/>
    </location>
</feature>
<organism evidence="2 3">
    <name type="scientific">Crepidotus variabilis</name>
    <dbReference type="NCBI Taxonomy" id="179855"/>
    <lineage>
        <taxon>Eukaryota</taxon>
        <taxon>Fungi</taxon>
        <taxon>Dikarya</taxon>
        <taxon>Basidiomycota</taxon>
        <taxon>Agaricomycotina</taxon>
        <taxon>Agaricomycetes</taxon>
        <taxon>Agaricomycetidae</taxon>
        <taxon>Agaricales</taxon>
        <taxon>Agaricineae</taxon>
        <taxon>Crepidotaceae</taxon>
        <taxon>Crepidotus</taxon>
    </lineage>
</organism>
<dbReference type="EMBL" id="MU157895">
    <property type="protein sequence ID" value="KAF9524637.1"/>
    <property type="molecule type" value="Genomic_DNA"/>
</dbReference>
<dbReference type="Proteomes" id="UP000807306">
    <property type="component" value="Unassembled WGS sequence"/>
</dbReference>
<feature type="non-terminal residue" evidence="2">
    <location>
        <position position="262"/>
    </location>
</feature>
<dbReference type="AlphaFoldDB" id="A0A9P6E8Y9"/>
<feature type="region of interest" description="Disordered" evidence="1">
    <location>
        <begin position="107"/>
        <end position="262"/>
    </location>
</feature>
<evidence type="ECO:0000256" key="1">
    <source>
        <dbReference type="SAM" id="MobiDB-lite"/>
    </source>
</evidence>